<evidence type="ECO:0000256" key="2">
    <source>
        <dbReference type="ARBA" id="ARBA00022801"/>
    </source>
</evidence>
<evidence type="ECO:0000256" key="1">
    <source>
        <dbReference type="ARBA" id="ARBA00001946"/>
    </source>
</evidence>
<dbReference type="InterPro" id="IPR020084">
    <property type="entry name" value="NUDIX_hydrolase_CS"/>
</dbReference>
<dbReference type="InterPro" id="IPR020476">
    <property type="entry name" value="Nudix_hydrolase"/>
</dbReference>
<dbReference type="PRINTS" id="PR00502">
    <property type="entry name" value="NUDIXFAMILY"/>
</dbReference>
<reference evidence="5" key="2">
    <citation type="journal article" date="2021" name="J Anim Sci Technol">
        <title>Complete genome sequence of Paenibacillus konkukensis sp. nov. SK3146 as a potential probiotic strain.</title>
        <authorList>
            <person name="Jung H.I."/>
            <person name="Park S."/>
            <person name="Niu K.M."/>
            <person name="Lee S.W."/>
            <person name="Kothari D."/>
            <person name="Yi K.J."/>
            <person name="Kim S.K."/>
        </authorList>
    </citation>
    <scope>NUCLEOTIDE SEQUENCE</scope>
    <source>
        <strain evidence="5">SK3146</strain>
    </source>
</reference>
<organism evidence="5 6">
    <name type="scientific">Paenibacillus konkukensis</name>
    <dbReference type="NCBI Taxonomy" id="2020716"/>
    <lineage>
        <taxon>Bacteria</taxon>
        <taxon>Bacillati</taxon>
        <taxon>Bacillota</taxon>
        <taxon>Bacilli</taxon>
        <taxon>Bacillales</taxon>
        <taxon>Paenibacillaceae</taxon>
        <taxon>Paenibacillus</taxon>
    </lineage>
</organism>
<evidence type="ECO:0000256" key="3">
    <source>
        <dbReference type="RuleBase" id="RU003476"/>
    </source>
</evidence>
<accession>A0ABY4S301</accession>
<dbReference type="PANTHER" id="PTHR43046">
    <property type="entry name" value="GDP-MANNOSE MANNOSYL HYDROLASE"/>
    <property type="match status" value="1"/>
</dbReference>
<dbReference type="EMBL" id="CP027059">
    <property type="protein sequence ID" value="UQZ87607.1"/>
    <property type="molecule type" value="Genomic_DNA"/>
</dbReference>
<comment type="similarity">
    <text evidence="3">Belongs to the Nudix hydrolase family.</text>
</comment>
<dbReference type="PROSITE" id="PS00893">
    <property type="entry name" value="NUDIX_BOX"/>
    <property type="match status" value="1"/>
</dbReference>
<reference evidence="5" key="1">
    <citation type="submission" date="2018-02" db="EMBL/GenBank/DDBJ databases">
        <authorList>
            <person name="Kim S.-K."/>
            <person name="Jung H.-I."/>
            <person name="Lee S.-W."/>
        </authorList>
    </citation>
    <scope>NUCLEOTIDE SEQUENCE</scope>
    <source>
        <strain evidence="5">SK3146</strain>
    </source>
</reference>
<dbReference type="InterPro" id="IPR015797">
    <property type="entry name" value="NUDIX_hydrolase-like_dom_sf"/>
</dbReference>
<comment type="cofactor">
    <cofactor evidence="1">
        <name>Mg(2+)</name>
        <dbReference type="ChEBI" id="CHEBI:18420"/>
    </cofactor>
</comment>
<gene>
    <name evidence="5" type="ORF">SK3146_06909</name>
</gene>
<evidence type="ECO:0000259" key="4">
    <source>
        <dbReference type="PROSITE" id="PS51462"/>
    </source>
</evidence>
<name>A0ABY4S301_9BACL</name>
<dbReference type="InterPro" id="IPR000086">
    <property type="entry name" value="NUDIX_hydrolase_dom"/>
</dbReference>
<feature type="domain" description="Nudix hydrolase" evidence="4">
    <location>
        <begin position="6"/>
        <end position="132"/>
    </location>
</feature>
<keyword evidence="2 3" id="KW-0378">Hydrolase</keyword>
<evidence type="ECO:0000313" key="5">
    <source>
        <dbReference type="EMBL" id="UQZ87607.1"/>
    </source>
</evidence>
<keyword evidence="6" id="KW-1185">Reference proteome</keyword>
<dbReference type="PANTHER" id="PTHR43046:SF14">
    <property type="entry name" value="MUTT_NUDIX FAMILY PROTEIN"/>
    <property type="match status" value="1"/>
</dbReference>
<evidence type="ECO:0000313" key="6">
    <source>
        <dbReference type="Proteomes" id="UP001057134"/>
    </source>
</evidence>
<protein>
    <submittedName>
        <fullName evidence="5">Adenosine nucleotide hydrolase NudE</fullName>
    </submittedName>
</protein>
<dbReference type="GO" id="GO:0016787">
    <property type="term" value="F:hydrolase activity"/>
    <property type="evidence" value="ECO:0007669"/>
    <property type="project" value="UniProtKB-KW"/>
</dbReference>
<dbReference type="Pfam" id="PF00293">
    <property type="entry name" value="NUDIX"/>
    <property type="match status" value="1"/>
</dbReference>
<dbReference type="SUPFAM" id="SSF55811">
    <property type="entry name" value="Nudix"/>
    <property type="match status" value="1"/>
</dbReference>
<dbReference type="PROSITE" id="PS51462">
    <property type="entry name" value="NUDIX"/>
    <property type="match status" value="1"/>
</dbReference>
<proteinExistence type="inferred from homology"/>
<dbReference type="Gene3D" id="3.90.79.10">
    <property type="entry name" value="Nucleoside Triphosphate Pyrophosphohydrolase"/>
    <property type="match status" value="1"/>
</dbReference>
<dbReference type="Proteomes" id="UP001057134">
    <property type="component" value="Chromosome"/>
</dbReference>
<sequence length="153" mass="16882">MAAHNGTVLVASVSIIQDGKMLVIREGKPAVRYQWNLPSGRIEPGEDIPDAARREAKEETGYEVELTGTTGIYHFQAASGAYVILFHFTGEIIGGSLQLEEGMLDCKWITAADLLASDCRGYREPALMKQLCESLLHGKMHSLDLYYPVIRQA</sequence>